<feature type="domain" description="Methyltransferase type 11" evidence="2">
    <location>
        <begin position="9"/>
        <end position="63"/>
    </location>
</feature>
<dbReference type="Gene3D" id="3.40.50.150">
    <property type="entry name" value="Vaccinia Virus protein VP39"/>
    <property type="match status" value="1"/>
</dbReference>
<organism evidence="3 4">
    <name type="scientific">Monilinia fructigena</name>
    <dbReference type="NCBI Taxonomy" id="38457"/>
    <lineage>
        <taxon>Eukaryota</taxon>
        <taxon>Fungi</taxon>
        <taxon>Dikarya</taxon>
        <taxon>Ascomycota</taxon>
        <taxon>Pezizomycotina</taxon>
        <taxon>Leotiomycetes</taxon>
        <taxon>Helotiales</taxon>
        <taxon>Sclerotiniaceae</taxon>
        <taxon>Monilinia</taxon>
    </lineage>
</organism>
<dbReference type="InterPro" id="IPR013216">
    <property type="entry name" value="Methyltransf_11"/>
</dbReference>
<evidence type="ECO:0000313" key="3">
    <source>
        <dbReference type="EMBL" id="RAL58532.1"/>
    </source>
</evidence>
<proteinExistence type="predicted"/>
<evidence type="ECO:0000259" key="2">
    <source>
        <dbReference type="Pfam" id="PF08241"/>
    </source>
</evidence>
<gene>
    <name evidence="3" type="ORF">DID88_003980</name>
</gene>
<dbReference type="CDD" id="cd02440">
    <property type="entry name" value="AdoMet_MTases"/>
    <property type="match status" value="1"/>
</dbReference>
<dbReference type="Pfam" id="PF08241">
    <property type="entry name" value="Methyltransf_11"/>
    <property type="match status" value="1"/>
</dbReference>
<comment type="caution">
    <text evidence="3">The sequence shown here is derived from an EMBL/GenBank/DDBJ whole genome shotgun (WGS) entry which is preliminary data.</text>
</comment>
<sequence>MDADGDMNWRFIQHDIRKTPLPFRNEEFSLIMVKDLSMTLSTKDNTQALIDEYLRILKPGGILEIWDGDHTIRMLLSHTPPAMKEDDTSSQARKQMHANAMGAYTITPQTPLAAPQNQYLIDYNTWVSKALEARDLPPMPCTSIRPMLLQEAEVLEQIESRRLAIPLSEVRWEREGVGGSVTSTNGLHGSKGKAKEGDRKQLTPGQAALRRTALMSIIQMIEGLEPLLKEASGKSMDEWDRWCGNLMTDLLKNNGTCWGECLEVGAWWAKKKGSEF</sequence>
<dbReference type="Proteomes" id="UP000249056">
    <property type="component" value="Unassembled WGS sequence"/>
</dbReference>
<accession>A0A395IDU2</accession>
<dbReference type="OrthoDB" id="2013972at2759"/>
<feature type="region of interest" description="Disordered" evidence="1">
    <location>
        <begin position="178"/>
        <end position="203"/>
    </location>
</feature>
<dbReference type="EMBL" id="QKRW01000078">
    <property type="protein sequence ID" value="RAL58532.1"/>
    <property type="molecule type" value="Genomic_DNA"/>
</dbReference>
<evidence type="ECO:0000313" key="4">
    <source>
        <dbReference type="Proteomes" id="UP000249056"/>
    </source>
</evidence>
<dbReference type="InterPro" id="IPR029063">
    <property type="entry name" value="SAM-dependent_MTases_sf"/>
</dbReference>
<name>A0A395IDU2_9HELO</name>
<dbReference type="AlphaFoldDB" id="A0A395IDU2"/>
<protein>
    <recommendedName>
        <fullName evidence="2">Methyltransferase type 11 domain-containing protein</fullName>
    </recommendedName>
</protein>
<reference evidence="3 4" key="1">
    <citation type="submission" date="2018-06" db="EMBL/GenBank/DDBJ databases">
        <title>Genome Sequence of the Brown Rot Fungal Pathogen Monilinia fructigena.</title>
        <authorList>
            <person name="Landi L."/>
            <person name="De Miccolis Angelini R.M."/>
            <person name="Pollastro S."/>
            <person name="Abate D."/>
            <person name="Faretra F."/>
            <person name="Romanazzi G."/>
        </authorList>
    </citation>
    <scope>NUCLEOTIDE SEQUENCE [LARGE SCALE GENOMIC DNA]</scope>
    <source>
        <strain evidence="3 4">Mfrg269</strain>
    </source>
</reference>
<dbReference type="GO" id="GO:0008757">
    <property type="term" value="F:S-adenosylmethionine-dependent methyltransferase activity"/>
    <property type="evidence" value="ECO:0007669"/>
    <property type="project" value="InterPro"/>
</dbReference>
<evidence type="ECO:0000256" key="1">
    <source>
        <dbReference type="SAM" id="MobiDB-lite"/>
    </source>
</evidence>
<dbReference type="SUPFAM" id="SSF53335">
    <property type="entry name" value="S-adenosyl-L-methionine-dependent methyltransferases"/>
    <property type="match status" value="1"/>
</dbReference>
<keyword evidence="4" id="KW-1185">Reference proteome</keyword>